<dbReference type="Proteomes" id="UP000261288">
    <property type="component" value="Unassembled WGS sequence"/>
</dbReference>
<dbReference type="AlphaFoldDB" id="A0A374SSP8"/>
<organism evidence="1 2">
    <name type="scientific">Bifidobacterium longum</name>
    <dbReference type="NCBI Taxonomy" id="216816"/>
    <lineage>
        <taxon>Bacteria</taxon>
        <taxon>Bacillati</taxon>
        <taxon>Actinomycetota</taxon>
        <taxon>Actinomycetes</taxon>
        <taxon>Bifidobacteriales</taxon>
        <taxon>Bifidobacteriaceae</taxon>
        <taxon>Bifidobacterium</taxon>
    </lineage>
</organism>
<evidence type="ECO:0000313" key="2">
    <source>
        <dbReference type="Proteomes" id="UP000261288"/>
    </source>
</evidence>
<protein>
    <submittedName>
        <fullName evidence="1">Uncharacterized protein</fullName>
    </submittedName>
</protein>
<reference evidence="1 2" key="1">
    <citation type="submission" date="2018-08" db="EMBL/GenBank/DDBJ databases">
        <title>A genome reference for cultivated species of the human gut microbiota.</title>
        <authorList>
            <person name="Zou Y."/>
            <person name="Xue W."/>
            <person name="Luo G."/>
        </authorList>
    </citation>
    <scope>NUCLEOTIDE SEQUENCE [LARGE SCALE GENOMIC DNA]</scope>
    <source>
        <strain evidence="1 2">TF06-45A</strain>
    </source>
</reference>
<accession>A0A374SSP8</accession>
<name>A0A374SSP8_BIFLN</name>
<dbReference type="RefSeq" id="WP_117650897.1">
    <property type="nucleotide sequence ID" value="NZ_QSAY01000001.1"/>
</dbReference>
<sequence length="279" mass="30641">MSELTYTSGVTGQVFDLESKLSWGAALGLRSREWDYSLTYRGLGMPTRKAREVSVSMSVINPSDLDAFMRATDADIQMNQPGVITGLAESGAAWTQHAVIVKTSPQSHHRASDASIDLTIVLLDGVWRRRLDVQHFWSDVLQPGLNLDYPHDYPHDYMPTARNTTVVNPMPAPMPFEMVWFGPVSKPQLTLGGNRYELDMDIPSGGYVTISSVEGEKSIILTTENGDTSNVFSKGVRTGGENGGSYIFQPIPSGELAAQWNGFGIDLTIIEEASEPQWV</sequence>
<proteinExistence type="predicted"/>
<evidence type="ECO:0000313" key="1">
    <source>
        <dbReference type="EMBL" id="RGL46501.1"/>
    </source>
</evidence>
<gene>
    <name evidence="1" type="ORF">DXC63_10140</name>
</gene>
<comment type="caution">
    <text evidence="1">The sequence shown here is derived from an EMBL/GenBank/DDBJ whole genome shotgun (WGS) entry which is preliminary data.</text>
</comment>
<dbReference type="EMBL" id="QSRZ01000010">
    <property type="protein sequence ID" value="RGL46501.1"/>
    <property type="molecule type" value="Genomic_DNA"/>
</dbReference>